<dbReference type="AlphaFoldDB" id="A0A8T2SD27"/>
<dbReference type="OMA" id="GEGPNTK"/>
<feature type="region of interest" description="Disordered" evidence="1">
    <location>
        <begin position="620"/>
        <end position="640"/>
    </location>
</feature>
<dbReference type="PANTHER" id="PTHR37392:SF1">
    <property type="entry name" value="OS09G0556800 PROTEIN"/>
    <property type="match status" value="1"/>
</dbReference>
<protein>
    <submittedName>
        <fullName evidence="2">Uncharacterized protein</fullName>
    </submittedName>
</protein>
<feature type="compositionally biased region" description="Polar residues" evidence="1">
    <location>
        <begin position="198"/>
        <end position="215"/>
    </location>
</feature>
<dbReference type="InterPro" id="IPR010997">
    <property type="entry name" value="HRDC-like_sf"/>
</dbReference>
<dbReference type="GO" id="GO:0000166">
    <property type="term" value="F:nucleotide binding"/>
    <property type="evidence" value="ECO:0007669"/>
    <property type="project" value="InterPro"/>
</dbReference>
<feature type="compositionally biased region" description="Polar residues" evidence="1">
    <location>
        <begin position="228"/>
        <end position="239"/>
    </location>
</feature>
<keyword evidence="3" id="KW-1185">Reference proteome</keyword>
<evidence type="ECO:0000256" key="1">
    <source>
        <dbReference type="SAM" id="MobiDB-lite"/>
    </source>
</evidence>
<sequence length="673" mass="75084">MDTGGLAATLQDGANSLLNNSITPFIQRCASYVSQQQQSAVEAPVIMSPEMKRAIQHSENIKWQQDSFHRILYILCLSKEGLASQQQLESCKRQVLAFLESMHPEGEWPEFTRDKLLFLQDLLYSSCISEAEYHASKKPLIRRLADQGAILDAEDFIFDSSLEKDTKLTRSKSGVRTVSSRKIKDHCIVRSDTMRTQLCQTDSGDASSKPSTPSPLKQVMGAVCRFNKNPSSRSINASPKTDKESSSSRVPCAPDFPKPEHGPAREPPSPLHVNQQKVPELPVSSQSEEEIGPALVVASSVDDVKDGDICNLQSSPMTIHTYDRMADEGDPLLGRASPVPSNNKSPAGGTPSRLRNVFKGLISKKVIWVNADTEKNCKTPDSAKKLSIDGQEEKDSPATKGRMWGFEKLRVPRKLQFEQDENSHSIVSQVETGTLSDIPLGKPQANEESAELLGSAVTKKKLRKLPSPCKPSDFIIDKVLGENIKNELSRIRAEMNKEQPGQIFSNEQIDAIATKLPMDKVELRKFFPLTWCERYGDIVLDVVQKEFKEHVNEMQKLARRRDNVQQGADAFPLSYNDENSGATLASAPSEQRQVKQSLPRRNADLGKCFATLNENSPVANAIASNSPRSDKKFVPQQQHSLRPIKENHRRDEDILKMPLREVNEYGSHSRPWH</sequence>
<dbReference type="Proteomes" id="UP000825935">
    <property type="component" value="Chromosome 21"/>
</dbReference>
<feature type="compositionally biased region" description="Polar residues" evidence="1">
    <location>
        <begin position="576"/>
        <end position="596"/>
    </location>
</feature>
<dbReference type="SUPFAM" id="SSF47819">
    <property type="entry name" value="HRDC-like"/>
    <property type="match status" value="1"/>
</dbReference>
<name>A0A8T2SD27_CERRI</name>
<gene>
    <name evidence="2" type="ORF">KP509_21G048200</name>
</gene>
<organism evidence="2 3">
    <name type="scientific">Ceratopteris richardii</name>
    <name type="common">Triangle waterfern</name>
    <dbReference type="NCBI Taxonomy" id="49495"/>
    <lineage>
        <taxon>Eukaryota</taxon>
        <taxon>Viridiplantae</taxon>
        <taxon>Streptophyta</taxon>
        <taxon>Embryophyta</taxon>
        <taxon>Tracheophyta</taxon>
        <taxon>Polypodiopsida</taxon>
        <taxon>Polypodiidae</taxon>
        <taxon>Polypodiales</taxon>
        <taxon>Pteridineae</taxon>
        <taxon>Pteridaceae</taxon>
        <taxon>Parkerioideae</taxon>
        <taxon>Ceratopteris</taxon>
    </lineage>
</organism>
<dbReference type="PANTHER" id="PTHR37392">
    <property type="entry name" value="OS09G0556800 PROTEIN"/>
    <property type="match status" value="1"/>
</dbReference>
<dbReference type="EMBL" id="CM035426">
    <property type="protein sequence ID" value="KAH7315412.1"/>
    <property type="molecule type" value="Genomic_DNA"/>
</dbReference>
<feature type="region of interest" description="Disordered" evidence="1">
    <location>
        <begin position="198"/>
        <end position="217"/>
    </location>
</feature>
<reference evidence="2" key="1">
    <citation type="submission" date="2021-08" db="EMBL/GenBank/DDBJ databases">
        <title>WGS assembly of Ceratopteris richardii.</title>
        <authorList>
            <person name="Marchant D.B."/>
            <person name="Chen G."/>
            <person name="Jenkins J."/>
            <person name="Shu S."/>
            <person name="Leebens-Mack J."/>
            <person name="Grimwood J."/>
            <person name="Schmutz J."/>
            <person name="Soltis P."/>
            <person name="Soltis D."/>
            <person name="Chen Z.-H."/>
        </authorList>
    </citation>
    <scope>NUCLEOTIDE SEQUENCE</scope>
    <source>
        <strain evidence="2">Whitten #5841</strain>
        <tissue evidence="2">Leaf</tissue>
    </source>
</reference>
<feature type="region of interest" description="Disordered" evidence="1">
    <location>
        <begin position="227"/>
        <end position="290"/>
    </location>
</feature>
<dbReference type="OrthoDB" id="1904025at2759"/>
<feature type="region of interest" description="Disordered" evidence="1">
    <location>
        <begin position="571"/>
        <end position="598"/>
    </location>
</feature>
<comment type="caution">
    <text evidence="2">The sequence shown here is derived from an EMBL/GenBank/DDBJ whole genome shotgun (WGS) entry which is preliminary data.</text>
</comment>
<accession>A0A8T2SD27</accession>
<dbReference type="Gene3D" id="1.10.150.80">
    <property type="entry name" value="HRDC domain"/>
    <property type="match status" value="1"/>
</dbReference>
<evidence type="ECO:0000313" key="2">
    <source>
        <dbReference type="EMBL" id="KAH7315412.1"/>
    </source>
</evidence>
<proteinExistence type="predicted"/>
<evidence type="ECO:0000313" key="3">
    <source>
        <dbReference type="Proteomes" id="UP000825935"/>
    </source>
</evidence>
<dbReference type="InterPro" id="IPR044876">
    <property type="entry name" value="HRDC_dom_sf"/>
</dbReference>